<gene>
    <name evidence="1" type="ORF">NEZAVI_LOCUS6242</name>
</gene>
<dbReference type="Proteomes" id="UP001152798">
    <property type="component" value="Chromosome 3"/>
</dbReference>
<sequence>MPTKISLMKFSKSLEHKTLLKVQEGSGTFLNTLEMLLQILLMAVTNK</sequence>
<name>A0A9P0H664_NEZVI</name>
<keyword evidence="2" id="KW-1185">Reference proteome</keyword>
<accession>A0A9P0H664</accession>
<dbReference type="AlphaFoldDB" id="A0A9P0H664"/>
<reference evidence="1" key="1">
    <citation type="submission" date="2022-01" db="EMBL/GenBank/DDBJ databases">
        <authorList>
            <person name="King R."/>
        </authorList>
    </citation>
    <scope>NUCLEOTIDE SEQUENCE</scope>
</reference>
<proteinExistence type="predicted"/>
<evidence type="ECO:0000313" key="1">
    <source>
        <dbReference type="EMBL" id="CAH1396107.1"/>
    </source>
</evidence>
<protein>
    <submittedName>
        <fullName evidence="1">Uncharacterized protein</fullName>
    </submittedName>
</protein>
<dbReference type="EMBL" id="OV725079">
    <property type="protein sequence ID" value="CAH1396107.1"/>
    <property type="molecule type" value="Genomic_DNA"/>
</dbReference>
<evidence type="ECO:0000313" key="2">
    <source>
        <dbReference type="Proteomes" id="UP001152798"/>
    </source>
</evidence>
<organism evidence="1 2">
    <name type="scientific">Nezara viridula</name>
    <name type="common">Southern green stink bug</name>
    <name type="synonym">Cimex viridulus</name>
    <dbReference type="NCBI Taxonomy" id="85310"/>
    <lineage>
        <taxon>Eukaryota</taxon>
        <taxon>Metazoa</taxon>
        <taxon>Ecdysozoa</taxon>
        <taxon>Arthropoda</taxon>
        <taxon>Hexapoda</taxon>
        <taxon>Insecta</taxon>
        <taxon>Pterygota</taxon>
        <taxon>Neoptera</taxon>
        <taxon>Paraneoptera</taxon>
        <taxon>Hemiptera</taxon>
        <taxon>Heteroptera</taxon>
        <taxon>Panheteroptera</taxon>
        <taxon>Pentatomomorpha</taxon>
        <taxon>Pentatomoidea</taxon>
        <taxon>Pentatomidae</taxon>
        <taxon>Pentatominae</taxon>
        <taxon>Nezara</taxon>
    </lineage>
</organism>